<feature type="domain" description="ABC-2 type transporter transmembrane" evidence="7">
    <location>
        <begin position="13"/>
        <end position="214"/>
    </location>
</feature>
<evidence type="ECO:0000256" key="6">
    <source>
        <dbReference type="SAM" id="Phobius"/>
    </source>
</evidence>
<keyword evidence="3 6" id="KW-1133">Transmembrane helix</keyword>
<dbReference type="Proteomes" id="UP000645966">
    <property type="component" value="Unassembled WGS sequence"/>
</dbReference>
<feature type="transmembrane region" description="Helical" evidence="6">
    <location>
        <begin position="26"/>
        <end position="45"/>
    </location>
</feature>
<dbReference type="RefSeq" id="WP_198737296.1">
    <property type="nucleotide sequence ID" value="NZ_JAEIOS010000009.1"/>
</dbReference>
<organism evidence="8 9">
    <name type="scientific">Corynebacterium meridianum</name>
    <dbReference type="NCBI Taxonomy" id="2765363"/>
    <lineage>
        <taxon>Bacteria</taxon>
        <taxon>Bacillati</taxon>
        <taxon>Actinomycetota</taxon>
        <taxon>Actinomycetes</taxon>
        <taxon>Mycobacteriales</taxon>
        <taxon>Corynebacteriaceae</taxon>
        <taxon>Corynebacterium</taxon>
    </lineage>
</organism>
<name>A0A934I4L0_9CORY</name>
<dbReference type="InterPro" id="IPR051784">
    <property type="entry name" value="Nod_factor_ABC_transporter"/>
</dbReference>
<dbReference type="PANTHER" id="PTHR43229:SF2">
    <property type="entry name" value="NODULATION PROTEIN J"/>
    <property type="match status" value="1"/>
</dbReference>
<evidence type="ECO:0000256" key="1">
    <source>
        <dbReference type="ARBA" id="ARBA00004141"/>
    </source>
</evidence>
<dbReference type="EMBL" id="JAEIOS010000009">
    <property type="protein sequence ID" value="MBI8988232.1"/>
    <property type="molecule type" value="Genomic_DNA"/>
</dbReference>
<keyword evidence="5" id="KW-0046">Antibiotic resistance</keyword>
<comment type="subcellular location">
    <subcellularLocation>
        <location evidence="1">Membrane</location>
        <topology evidence="1">Multi-pass membrane protein</topology>
    </subcellularLocation>
</comment>
<evidence type="ECO:0000256" key="3">
    <source>
        <dbReference type="ARBA" id="ARBA00022989"/>
    </source>
</evidence>
<evidence type="ECO:0000256" key="5">
    <source>
        <dbReference type="ARBA" id="ARBA00023251"/>
    </source>
</evidence>
<dbReference type="InterPro" id="IPR000412">
    <property type="entry name" value="ABC_2_transport"/>
</dbReference>
<dbReference type="Pfam" id="PF01061">
    <property type="entry name" value="ABC2_membrane"/>
    <property type="match status" value="1"/>
</dbReference>
<dbReference type="InterPro" id="IPR013525">
    <property type="entry name" value="ABC2_TM"/>
</dbReference>
<keyword evidence="4 6" id="KW-0472">Membrane</keyword>
<dbReference type="PIRSF" id="PIRSF006648">
    <property type="entry name" value="DrrB"/>
    <property type="match status" value="1"/>
</dbReference>
<evidence type="ECO:0000259" key="7">
    <source>
        <dbReference type="Pfam" id="PF01061"/>
    </source>
</evidence>
<feature type="transmembrane region" description="Helical" evidence="6">
    <location>
        <begin position="141"/>
        <end position="162"/>
    </location>
</feature>
<feature type="transmembrane region" description="Helical" evidence="6">
    <location>
        <begin position="65"/>
        <end position="84"/>
    </location>
</feature>
<reference evidence="8" key="1">
    <citation type="submission" date="2020-12" db="EMBL/GenBank/DDBJ databases">
        <title>Genome public.</title>
        <authorList>
            <person name="Sun Q."/>
        </authorList>
    </citation>
    <scope>NUCLEOTIDE SEQUENCE</scope>
    <source>
        <strain evidence="8">CCM 8863</strain>
    </source>
</reference>
<accession>A0A934I4L0</accession>
<feature type="transmembrane region" description="Helical" evidence="6">
    <location>
        <begin position="105"/>
        <end position="129"/>
    </location>
</feature>
<keyword evidence="9" id="KW-1185">Reference proteome</keyword>
<evidence type="ECO:0000256" key="4">
    <source>
        <dbReference type="ARBA" id="ARBA00023136"/>
    </source>
</evidence>
<protein>
    <submittedName>
        <fullName evidence="8">ABC transporter permease</fullName>
    </submittedName>
</protein>
<dbReference type="GO" id="GO:0140359">
    <property type="term" value="F:ABC-type transporter activity"/>
    <property type="evidence" value="ECO:0007669"/>
    <property type="project" value="InterPro"/>
</dbReference>
<evidence type="ECO:0000313" key="9">
    <source>
        <dbReference type="Proteomes" id="UP000645966"/>
    </source>
</evidence>
<sequence length="254" mass="27128">MTQSILAPAATHARRLFLGWRRNPSAVINTLGTPILMTLITRAMFGDLIRAVHPKGELDLLPLTVMMVFAVEFMLTISTSAEMIREKRLGLTARFATTPSGIRSYIAGNLLFILFRMILGGLLVVAVAVPCGLRIHTITAGVWLAAFIVLAGLTAGALSVLIGSAFQTPESAMVIAPLVMILQFFNEGLMPANRFVAAVQPLAVNSPVSHAVRTATGLNDGTGVGDSLTFSLLWFGGLLLVFAWGALRASRRSL</sequence>
<gene>
    <name evidence="8" type="ORF">JDV75_00415</name>
</gene>
<keyword evidence="2 6" id="KW-0812">Transmembrane</keyword>
<dbReference type="GO" id="GO:0046677">
    <property type="term" value="P:response to antibiotic"/>
    <property type="evidence" value="ECO:0007669"/>
    <property type="project" value="UniProtKB-KW"/>
</dbReference>
<dbReference type="AlphaFoldDB" id="A0A934I4L0"/>
<dbReference type="GO" id="GO:0043190">
    <property type="term" value="C:ATP-binding cassette (ABC) transporter complex"/>
    <property type="evidence" value="ECO:0007669"/>
    <property type="project" value="InterPro"/>
</dbReference>
<evidence type="ECO:0000256" key="2">
    <source>
        <dbReference type="ARBA" id="ARBA00022692"/>
    </source>
</evidence>
<dbReference type="PANTHER" id="PTHR43229">
    <property type="entry name" value="NODULATION PROTEIN J"/>
    <property type="match status" value="1"/>
</dbReference>
<feature type="transmembrane region" description="Helical" evidence="6">
    <location>
        <begin position="174"/>
        <end position="192"/>
    </location>
</feature>
<evidence type="ECO:0000313" key="8">
    <source>
        <dbReference type="EMBL" id="MBI8988232.1"/>
    </source>
</evidence>
<feature type="transmembrane region" description="Helical" evidence="6">
    <location>
        <begin position="228"/>
        <end position="247"/>
    </location>
</feature>
<proteinExistence type="predicted"/>
<comment type="caution">
    <text evidence="8">The sequence shown here is derived from an EMBL/GenBank/DDBJ whole genome shotgun (WGS) entry which is preliminary data.</text>
</comment>